<dbReference type="AlphaFoldDB" id="A0A498KV45"/>
<name>A0A498KV45_9EURY</name>
<gene>
    <name evidence="2" type="ORF">EAF64_09425</name>
</gene>
<organism evidence="2 3">
    <name type="scientific">Halorientalis pallida</name>
    <dbReference type="NCBI Taxonomy" id="2479928"/>
    <lineage>
        <taxon>Archaea</taxon>
        <taxon>Methanobacteriati</taxon>
        <taxon>Methanobacteriota</taxon>
        <taxon>Stenosarchaea group</taxon>
        <taxon>Halobacteria</taxon>
        <taxon>Halobacteriales</taxon>
        <taxon>Haloarculaceae</taxon>
        <taxon>Halorientalis</taxon>
    </lineage>
</organism>
<dbReference type="RefSeq" id="WP_129068734.1">
    <property type="nucleotide sequence ID" value="NZ_RDFA01000003.1"/>
</dbReference>
<proteinExistence type="predicted"/>
<reference evidence="2 3" key="1">
    <citation type="submission" date="2019-01" db="EMBL/GenBank/DDBJ databases">
        <title>Halorientalis sp. F13-25 a new haloarchaeum isolated from hypersaline water.</title>
        <authorList>
            <person name="Ana D.-V."/>
            <person name="Cristina S.-P."/>
            <person name="Antonio V."/>
        </authorList>
    </citation>
    <scope>NUCLEOTIDE SEQUENCE [LARGE SCALE GENOMIC DNA]</scope>
    <source>
        <strain evidence="2 3">F13-25</strain>
    </source>
</reference>
<dbReference type="Proteomes" id="UP000289691">
    <property type="component" value="Unassembled WGS sequence"/>
</dbReference>
<evidence type="ECO:0000313" key="2">
    <source>
        <dbReference type="EMBL" id="RXK49138.1"/>
    </source>
</evidence>
<comment type="caution">
    <text evidence="2">The sequence shown here is derived from an EMBL/GenBank/DDBJ whole genome shotgun (WGS) entry which is preliminary data.</text>
</comment>
<sequence>METRRAVLTAVAGTMVLSGCTGERDESTGEPGVAGGDGEPTTGGTDASGTSIDGVENGTDLKAAADDGAPDCAATVRIESGGMEPNLSRGAEVCIVQYDSYRPVESAQATGVVTVETGTKIGYEKLGGSGDVIRYYPDGDRDRTPVLARAIRWENGSYVTKGDRNSEPYPWEAPVESILGVVQTTLE</sequence>
<dbReference type="PROSITE" id="PS51257">
    <property type="entry name" value="PROKAR_LIPOPROTEIN"/>
    <property type="match status" value="1"/>
</dbReference>
<keyword evidence="3" id="KW-1185">Reference proteome</keyword>
<feature type="region of interest" description="Disordered" evidence="1">
    <location>
        <begin position="18"/>
        <end position="69"/>
    </location>
</feature>
<protein>
    <submittedName>
        <fullName evidence="2">Uncharacterized protein</fullName>
    </submittedName>
</protein>
<dbReference type="OrthoDB" id="4822at2157"/>
<dbReference type="EMBL" id="RDFA01000003">
    <property type="protein sequence ID" value="RXK49138.1"/>
    <property type="molecule type" value="Genomic_DNA"/>
</dbReference>
<accession>A0A498KV45</accession>
<evidence type="ECO:0000256" key="1">
    <source>
        <dbReference type="SAM" id="MobiDB-lite"/>
    </source>
</evidence>
<evidence type="ECO:0000313" key="3">
    <source>
        <dbReference type="Proteomes" id="UP000289691"/>
    </source>
</evidence>